<dbReference type="PANTHER" id="PTHR47842:SF2">
    <property type="entry name" value="DUF676 DOMAIN-CONTAINING PROTEIN"/>
    <property type="match status" value="1"/>
</dbReference>
<keyword evidence="3" id="KW-1185">Reference proteome</keyword>
<proteinExistence type="predicted"/>
<protein>
    <recommendedName>
        <fullName evidence="4">DUF676 domain-containing protein</fullName>
    </recommendedName>
</protein>
<dbReference type="AlphaFoldDB" id="A0AAE0MKI4"/>
<reference evidence="2" key="1">
    <citation type="journal article" date="2023" name="Mol. Phylogenet. Evol.">
        <title>Genome-scale phylogeny and comparative genomics of the fungal order Sordariales.</title>
        <authorList>
            <person name="Hensen N."/>
            <person name="Bonometti L."/>
            <person name="Westerberg I."/>
            <person name="Brannstrom I.O."/>
            <person name="Guillou S."/>
            <person name="Cros-Aarteil S."/>
            <person name="Calhoun S."/>
            <person name="Haridas S."/>
            <person name="Kuo A."/>
            <person name="Mondo S."/>
            <person name="Pangilinan J."/>
            <person name="Riley R."/>
            <person name="LaButti K."/>
            <person name="Andreopoulos B."/>
            <person name="Lipzen A."/>
            <person name="Chen C."/>
            <person name="Yan M."/>
            <person name="Daum C."/>
            <person name="Ng V."/>
            <person name="Clum A."/>
            <person name="Steindorff A."/>
            <person name="Ohm R.A."/>
            <person name="Martin F."/>
            <person name="Silar P."/>
            <person name="Natvig D.O."/>
            <person name="Lalanne C."/>
            <person name="Gautier V."/>
            <person name="Ament-Velasquez S.L."/>
            <person name="Kruys A."/>
            <person name="Hutchinson M.I."/>
            <person name="Powell A.J."/>
            <person name="Barry K."/>
            <person name="Miller A.N."/>
            <person name="Grigoriev I.V."/>
            <person name="Debuchy R."/>
            <person name="Gladieux P."/>
            <person name="Hiltunen Thoren M."/>
            <person name="Johannesson H."/>
        </authorList>
    </citation>
    <scope>NUCLEOTIDE SEQUENCE</scope>
    <source>
        <strain evidence="2">CBS 560.94</strain>
    </source>
</reference>
<dbReference type="GeneID" id="87868628"/>
<feature type="compositionally biased region" description="Basic and acidic residues" evidence="1">
    <location>
        <begin position="446"/>
        <end position="466"/>
    </location>
</feature>
<dbReference type="SUPFAM" id="SSF53474">
    <property type="entry name" value="alpha/beta-Hydrolases"/>
    <property type="match status" value="1"/>
</dbReference>
<feature type="compositionally biased region" description="Basic and acidic residues" evidence="1">
    <location>
        <begin position="498"/>
        <end position="518"/>
    </location>
</feature>
<feature type="region of interest" description="Disordered" evidence="1">
    <location>
        <begin position="446"/>
        <end position="482"/>
    </location>
</feature>
<sequence length="640" mass="70482">MTKRILLLCFIHGFKGDDDTFRDFPKHLKETVTSNLLDHHVASVVYPKYETKGELGQTTEAFLEWYANKKTKQALWCQQLTVNRLKERVMELRKEHLQAPWPPTDRNVGVILVAHSMGGFVASDTLFRILDERRRNAEYENPTGPIFPMIQGILAFDTPYNGLARSMFVYGAFSNYQKVSNVFNVMTALSAAAPATLASLASKRTAVAATKAVSRSIPVPRRSHPALKAWQLIAVRTGTVGVIAAGGVAAFMHRKQILEGMRTVKNLKKEDVVQGYQQSVDALGQGLAYINRGNVGQSFAWLSDHFTFVGALLKQNELNRRLERLAAVKGVGIKDIYASLGENGYWSGGYFVPERTFCAIPGEGQPCNALFSRHVVPEAKDEIEAHVNLFKPEKNRGYERMTNEAAQLVITWFKDETDIWDDPKFAEPAEPETVETEEIAKAIDEADQEAKTAEEKVKEAEKKVGEEVDEDDSGGDGVPDESPIDIAAAASLVPLPDDLEHAEDGDGTADPDKRKAISEQKQAYMRHLFGVAQQTGTNIRSYLPSKLPEMPEWEMPKVSMPSVSMPSMPGIPNIPSIGKYSLWGSKKSETSQSSETEVKPDTSTDKTETADAKSEIETPDTAADKISAPKAETADASGSA</sequence>
<feature type="region of interest" description="Disordered" evidence="1">
    <location>
        <begin position="575"/>
        <end position="640"/>
    </location>
</feature>
<evidence type="ECO:0000313" key="2">
    <source>
        <dbReference type="EMBL" id="KAK3334459.1"/>
    </source>
</evidence>
<dbReference type="InterPro" id="IPR029058">
    <property type="entry name" value="AB_hydrolase_fold"/>
</dbReference>
<organism evidence="2 3">
    <name type="scientific">Neurospora tetraspora</name>
    <dbReference type="NCBI Taxonomy" id="94610"/>
    <lineage>
        <taxon>Eukaryota</taxon>
        <taxon>Fungi</taxon>
        <taxon>Dikarya</taxon>
        <taxon>Ascomycota</taxon>
        <taxon>Pezizomycotina</taxon>
        <taxon>Sordariomycetes</taxon>
        <taxon>Sordariomycetidae</taxon>
        <taxon>Sordariales</taxon>
        <taxon>Sordariaceae</taxon>
        <taxon>Neurospora</taxon>
    </lineage>
</organism>
<evidence type="ECO:0000313" key="3">
    <source>
        <dbReference type="Proteomes" id="UP001278500"/>
    </source>
</evidence>
<feature type="compositionally biased region" description="Basic and acidic residues" evidence="1">
    <location>
        <begin position="596"/>
        <end position="616"/>
    </location>
</feature>
<dbReference type="RefSeq" id="XP_062676625.1">
    <property type="nucleotide sequence ID" value="XM_062831474.1"/>
</dbReference>
<feature type="compositionally biased region" description="Acidic residues" evidence="1">
    <location>
        <begin position="467"/>
        <end position="482"/>
    </location>
</feature>
<comment type="caution">
    <text evidence="2">The sequence shown here is derived from an EMBL/GenBank/DDBJ whole genome shotgun (WGS) entry which is preliminary data.</text>
</comment>
<dbReference type="Gene3D" id="3.40.50.1820">
    <property type="entry name" value="alpha/beta hydrolase"/>
    <property type="match status" value="1"/>
</dbReference>
<dbReference type="Proteomes" id="UP001278500">
    <property type="component" value="Unassembled WGS sequence"/>
</dbReference>
<evidence type="ECO:0008006" key="4">
    <source>
        <dbReference type="Google" id="ProtNLM"/>
    </source>
</evidence>
<feature type="region of interest" description="Disordered" evidence="1">
    <location>
        <begin position="497"/>
        <end position="521"/>
    </location>
</feature>
<name>A0AAE0MKI4_9PEZI</name>
<reference evidence="2" key="2">
    <citation type="submission" date="2023-06" db="EMBL/GenBank/DDBJ databases">
        <authorList>
            <consortium name="Lawrence Berkeley National Laboratory"/>
            <person name="Haridas S."/>
            <person name="Hensen N."/>
            <person name="Bonometti L."/>
            <person name="Westerberg I."/>
            <person name="Brannstrom I.O."/>
            <person name="Guillou S."/>
            <person name="Cros-Aarteil S."/>
            <person name="Calhoun S."/>
            <person name="Kuo A."/>
            <person name="Mondo S."/>
            <person name="Pangilinan J."/>
            <person name="Riley R."/>
            <person name="Labutti K."/>
            <person name="Andreopoulos B."/>
            <person name="Lipzen A."/>
            <person name="Chen C."/>
            <person name="Yanf M."/>
            <person name="Daum C."/>
            <person name="Ng V."/>
            <person name="Clum A."/>
            <person name="Steindorff A."/>
            <person name="Ohm R."/>
            <person name="Martin F."/>
            <person name="Silar P."/>
            <person name="Natvig D."/>
            <person name="Lalanne C."/>
            <person name="Gautier V."/>
            <person name="Ament-Velasquez S.L."/>
            <person name="Kruys A."/>
            <person name="Hutchinson M.I."/>
            <person name="Powell A.J."/>
            <person name="Barry K."/>
            <person name="Miller A.N."/>
            <person name="Grigoriev I.V."/>
            <person name="Debuchy R."/>
            <person name="Gladieux P."/>
            <person name="Thoren M.H."/>
            <person name="Johannesson H."/>
        </authorList>
    </citation>
    <scope>NUCLEOTIDE SEQUENCE</scope>
    <source>
        <strain evidence="2">CBS 560.94</strain>
    </source>
</reference>
<dbReference type="PANTHER" id="PTHR47842">
    <property type="entry name" value="EXPRESSED PROTEIN"/>
    <property type="match status" value="1"/>
</dbReference>
<dbReference type="EMBL" id="JAUEPP010000011">
    <property type="protein sequence ID" value="KAK3334459.1"/>
    <property type="molecule type" value="Genomic_DNA"/>
</dbReference>
<gene>
    <name evidence="2" type="ORF">B0H65DRAFT_83827</name>
</gene>
<evidence type="ECO:0000256" key="1">
    <source>
        <dbReference type="SAM" id="MobiDB-lite"/>
    </source>
</evidence>
<accession>A0AAE0MKI4</accession>